<sequence length="216" mass="23238">MVSESEVSDRRLLRGARSRRLVTRRAADIASAEGLDGLSFGRLAEDLGLSKAGIQTLFRTKEQLQLATVAAAGEVFVEAVVRPSGDVAEGAARLRELIRRWLDYATEPVFPGGCFWGANLPEFDSRPGPVRDALARQHRDWTALIAREIGAAVEAGEVADLDPDLVAFQIVAVLEAANIALRLGDPSGIDKARRVADGLLGDDARPSGGQRTRKSR</sequence>
<evidence type="ECO:0000256" key="1">
    <source>
        <dbReference type="ARBA" id="ARBA00023015"/>
    </source>
</evidence>
<evidence type="ECO:0000259" key="3">
    <source>
        <dbReference type="Pfam" id="PF16925"/>
    </source>
</evidence>
<dbReference type="Gene3D" id="1.10.10.60">
    <property type="entry name" value="Homeodomain-like"/>
    <property type="match status" value="1"/>
</dbReference>
<dbReference type="InterPro" id="IPR011075">
    <property type="entry name" value="TetR_C"/>
</dbReference>
<dbReference type="EMBL" id="QQAZ01000003">
    <property type="protein sequence ID" value="RDI52848.1"/>
    <property type="molecule type" value="Genomic_DNA"/>
</dbReference>
<dbReference type="Proteomes" id="UP000255355">
    <property type="component" value="Unassembled WGS sequence"/>
</dbReference>
<evidence type="ECO:0000313" key="5">
    <source>
        <dbReference type="Proteomes" id="UP000255355"/>
    </source>
</evidence>
<protein>
    <submittedName>
        <fullName evidence="4">TetR family transcriptional regulator</fullName>
    </submittedName>
</protein>
<accession>A0A370H860</accession>
<dbReference type="InterPro" id="IPR009057">
    <property type="entry name" value="Homeodomain-like_sf"/>
</dbReference>
<dbReference type="Pfam" id="PF16925">
    <property type="entry name" value="TetR_C_13"/>
    <property type="match status" value="1"/>
</dbReference>
<dbReference type="PANTHER" id="PTHR47506:SF6">
    <property type="entry name" value="HTH-TYPE TRANSCRIPTIONAL REPRESSOR NEMR"/>
    <property type="match status" value="1"/>
</dbReference>
<dbReference type="SUPFAM" id="SSF48498">
    <property type="entry name" value="Tetracyclin repressor-like, C-terminal domain"/>
    <property type="match status" value="1"/>
</dbReference>
<proteinExistence type="predicted"/>
<dbReference type="InterPro" id="IPR036271">
    <property type="entry name" value="Tet_transcr_reg_TetR-rel_C_sf"/>
</dbReference>
<dbReference type="AlphaFoldDB" id="A0A370H860"/>
<name>A0A370H860_9NOCA</name>
<comment type="caution">
    <text evidence="4">The sequence shown here is derived from an EMBL/GenBank/DDBJ whole genome shotgun (WGS) entry which is preliminary data.</text>
</comment>
<keyword evidence="5" id="KW-1185">Reference proteome</keyword>
<dbReference type="SUPFAM" id="SSF46689">
    <property type="entry name" value="Homeodomain-like"/>
    <property type="match status" value="1"/>
</dbReference>
<reference evidence="4 5" key="1">
    <citation type="submission" date="2018-07" db="EMBL/GenBank/DDBJ databases">
        <title>Genomic Encyclopedia of Type Strains, Phase IV (KMG-IV): sequencing the most valuable type-strain genomes for metagenomic binning, comparative biology and taxonomic classification.</title>
        <authorList>
            <person name="Goeker M."/>
        </authorList>
    </citation>
    <scope>NUCLEOTIDE SEQUENCE [LARGE SCALE GENOMIC DNA]</scope>
    <source>
        <strain evidence="4 5">DSM 44952</strain>
    </source>
</reference>
<keyword evidence="1" id="KW-0805">Transcription regulation</keyword>
<evidence type="ECO:0000256" key="2">
    <source>
        <dbReference type="ARBA" id="ARBA00023163"/>
    </source>
</evidence>
<evidence type="ECO:0000313" key="4">
    <source>
        <dbReference type="EMBL" id="RDI52848.1"/>
    </source>
</evidence>
<feature type="domain" description="Tetracyclin repressor-like C-terminal" evidence="3">
    <location>
        <begin position="90"/>
        <end position="194"/>
    </location>
</feature>
<dbReference type="PANTHER" id="PTHR47506">
    <property type="entry name" value="TRANSCRIPTIONAL REGULATORY PROTEIN"/>
    <property type="match status" value="1"/>
</dbReference>
<organism evidence="4 5">
    <name type="scientific">Nocardia mexicana</name>
    <dbReference type="NCBI Taxonomy" id="279262"/>
    <lineage>
        <taxon>Bacteria</taxon>
        <taxon>Bacillati</taxon>
        <taxon>Actinomycetota</taxon>
        <taxon>Actinomycetes</taxon>
        <taxon>Mycobacteriales</taxon>
        <taxon>Nocardiaceae</taxon>
        <taxon>Nocardia</taxon>
    </lineage>
</organism>
<dbReference type="Gene3D" id="1.10.357.10">
    <property type="entry name" value="Tetracycline Repressor, domain 2"/>
    <property type="match status" value="1"/>
</dbReference>
<keyword evidence="2" id="KW-0804">Transcription</keyword>
<gene>
    <name evidence="4" type="ORF">DFR68_103235</name>
</gene>